<evidence type="ECO:0008006" key="3">
    <source>
        <dbReference type="Google" id="ProtNLM"/>
    </source>
</evidence>
<protein>
    <recommendedName>
        <fullName evidence="3">Membrane protein SCJ1.26</fullName>
    </recommendedName>
</protein>
<dbReference type="AlphaFoldDB" id="A0A0N1JYP8"/>
<dbReference type="PANTHER" id="PTHR42305:SF1">
    <property type="entry name" value="MEMBRANE PROTEIN RV1733C-RELATED"/>
    <property type="match status" value="1"/>
</dbReference>
<reference evidence="2" key="1">
    <citation type="submission" date="2015-07" db="EMBL/GenBank/DDBJ databases">
        <authorList>
            <person name="Ju K.-S."/>
            <person name="Doroghazi J.R."/>
            <person name="Metcalf W.W."/>
        </authorList>
    </citation>
    <scope>NUCLEOTIDE SEQUENCE [LARGE SCALE GENOMIC DNA]</scope>
    <source>
        <strain evidence="2">NRRL ISP-5002</strain>
    </source>
</reference>
<evidence type="ECO:0000313" key="1">
    <source>
        <dbReference type="EMBL" id="KPC64147.1"/>
    </source>
</evidence>
<evidence type="ECO:0000313" key="2">
    <source>
        <dbReference type="Proteomes" id="UP000037982"/>
    </source>
</evidence>
<comment type="caution">
    <text evidence="1">The sequence shown here is derived from an EMBL/GenBank/DDBJ whole genome shotgun (WGS) entry which is preliminary data.</text>
</comment>
<accession>A0A0N1JYP8</accession>
<dbReference type="Proteomes" id="UP000037982">
    <property type="component" value="Unassembled WGS sequence"/>
</dbReference>
<dbReference type="EMBL" id="LGKG01000112">
    <property type="protein sequence ID" value="KPC64147.1"/>
    <property type="molecule type" value="Genomic_DNA"/>
</dbReference>
<keyword evidence="2" id="KW-1185">Reference proteome</keyword>
<dbReference type="InterPro" id="IPR039708">
    <property type="entry name" value="MT1774/Rv1733c-like"/>
</dbReference>
<name>A0A0N1JYP8_9ACTN</name>
<sequence length="194" mass="20307">MRLPMVLARLRCGPLRRGCDVAESWLVLVTAVLMALAAPAAGVTAAHAVADAAARQHQDRHGVTAVLTEDPPARIGADPTGGVGGRAHATVRWTAADGTSRTGETRVPTGLRAGDRTTAWLNEDGALLRDPVTEVEATIQSIAIGTVAAGGTCLLLLAAERAGGVLIDRRRSALWEREWAAGDAQWGRRERGSP</sequence>
<organism evidence="1 2">
    <name type="scientific">Streptomyces chattanoogensis</name>
    <dbReference type="NCBI Taxonomy" id="66876"/>
    <lineage>
        <taxon>Bacteria</taxon>
        <taxon>Bacillati</taxon>
        <taxon>Actinomycetota</taxon>
        <taxon>Actinomycetes</taxon>
        <taxon>Kitasatosporales</taxon>
        <taxon>Streptomycetaceae</taxon>
        <taxon>Streptomyces</taxon>
    </lineage>
</organism>
<proteinExistence type="predicted"/>
<dbReference type="PANTHER" id="PTHR42305">
    <property type="entry name" value="MEMBRANE PROTEIN RV1733C-RELATED"/>
    <property type="match status" value="1"/>
</dbReference>
<dbReference type="PATRIC" id="fig|66876.3.peg.3117"/>
<gene>
    <name evidence="1" type="ORF">ADL29_14135</name>
</gene>